<protein>
    <submittedName>
        <fullName evidence="2">Uncharacterized protein</fullName>
    </submittedName>
</protein>
<evidence type="ECO:0000313" key="2">
    <source>
        <dbReference type="EMBL" id="GFT74439.1"/>
    </source>
</evidence>
<feature type="region of interest" description="Disordered" evidence="1">
    <location>
        <begin position="64"/>
        <end position="88"/>
    </location>
</feature>
<sequence length="88" mass="10042">MDRMGFFVSHFLGIINSAQTSECLLLFIRQPQRSPAQILCLGPAIEVRQIRPCVKLQHITTKAPGRQAEKEIRETEGERKKKATFSPY</sequence>
<evidence type="ECO:0000256" key="1">
    <source>
        <dbReference type="SAM" id="MobiDB-lite"/>
    </source>
</evidence>
<proteinExistence type="predicted"/>
<comment type="caution">
    <text evidence="2">The sequence shown here is derived from an EMBL/GenBank/DDBJ whole genome shotgun (WGS) entry which is preliminary data.</text>
</comment>
<dbReference type="AlphaFoldDB" id="A0A8X6PJG3"/>
<name>A0A8X6PJG3_NEPPI</name>
<evidence type="ECO:0000313" key="3">
    <source>
        <dbReference type="Proteomes" id="UP000887013"/>
    </source>
</evidence>
<dbReference type="Proteomes" id="UP000887013">
    <property type="component" value="Unassembled WGS sequence"/>
</dbReference>
<gene>
    <name evidence="2" type="ORF">NPIL_197331</name>
</gene>
<accession>A0A8X6PJG3</accession>
<reference evidence="2" key="1">
    <citation type="submission" date="2020-08" db="EMBL/GenBank/DDBJ databases">
        <title>Multicomponent nature underlies the extraordinary mechanical properties of spider dragline silk.</title>
        <authorList>
            <person name="Kono N."/>
            <person name="Nakamura H."/>
            <person name="Mori M."/>
            <person name="Yoshida Y."/>
            <person name="Ohtoshi R."/>
            <person name="Malay A.D."/>
            <person name="Moran D.A.P."/>
            <person name="Tomita M."/>
            <person name="Numata K."/>
            <person name="Arakawa K."/>
        </authorList>
    </citation>
    <scope>NUCLEOTIDE SEQUENCE</scope>
</reference>
<keyword evidence="3" id="KW-1185">Reference proteome</keyword>
<feature type="compositionally biased region" description="Basic and acidic residues" evidence="1">
    <location>
        <begin position="67"/>
        <end position="79"/>
    </location>
</feature>
<organism evidence="2 3">
    <name type="scientific">Nephila pilipes</name>
    <name type="common">Giant wood spider</name>
    <name type="synonym">Nephila maculata</name>
    <dbReference type="NCBI Taxonomy" id="299642"/>
    <lineage>
        <taxon>Eukaryota</taxon>
        <taxon>Metazoa</taxon>
        <taxon>Ecdysozoa</taxon>
        <taxon>Arthropoda</taxon>
        <taxon>Chelicerata</taxon>
        <taxon>Arachnida</taxon>
        <taxon>Araneae</taxon>
        <taxon>Araneomorphae</taxon>
        <taxon>Entelegynae</taxon>
        <taxon>Araneoidea</taxon>
        <taxon>Nephilidae</taxon>
        <taxon>Nephila</taxon>
    </lineage>
</organism>
<dbReference type="EMBL" id="BMAW01117285">
    <property type="protein sequence ID" value="GFT74439.1"/>
    <property type="molecule type" value="Genomic_DNA"/>
</dbReference>